<dbReference type="Gene3D" id="1.10.167.10">
    <property type="entry name" value="Regulator of G-protein Signalling 4, domain 2"/>
    <property type="match status" value="1"/>
</dbReference>
<evidence type="ECO:0000313" key="4">
    <source>
        <dbReference type="EMBL" id="KAJ3451749.1"/>
    </source>
</evidence>
<dbReference type="InterPro" id="IPR016137">
    <property type="entry name" value="RGS"/>
</dbReference>
<name>A0AAV8AHS6_9EUKA</name>
<evidence type="ECO:0000313" key="5">
    <source>
        <dbReference type="Proteomes" id="UP001146793"/>
    </source>
</evidence>
<feature type="compositionally biased region" description="Basic and acidic residues" evidence="2">
    <location>
        <begin position="332"/>
        <end position="366"/>
    </location>
</feature>
<feature type="region of interest" description="Disordered" evidence="2">
    <location>
        <begin position="305"/>
        <end position="400"/>
    </location>
</feature>
<protein>
    <submittedName>
        <fullName evidence="4">Electron carrier/ protein disulfide oxidoreductase</fullName>
    </submittedName>
</protein>
<dbReference type="InterPro" id="IPR036305">
    <property type="entry name" value="RGS_sf"/>
</dbReference>
<evidence type="ECO:0000259" key="3">
    <source>
        <dbReference type="PROSITE" id="PS50132"/>
    </source>
</evidence>
<dbReference type="Pfam" id="PF04784">
    <property type="entry name" value="DUF547"/>
    <property type="match status" value="1"/>
</dbReference>
<dbReference type="Pfam" id="PF00615">
    <property type="entry name" value="RGS"/>
    <property type="match status" value="1"/>
</dbReference>
<dbReference type="CDD" id="cd07440">
    <property type="entry name" value="RGS"/>
    <property type="match status" value="1"/>
</dbReference>
<dbReference type="EMBL" id="JANTQA010000008">
    <property type="protein sequence ID" value="KAJ3451749.1"/>
    <property type="molecule type" value="Genomic_DNA"/>
</dbReference>
<dbReference type="PROSITE" id="PS50132">
    <property type="entry name" value="RGS"/>
    <property type="match status" value="1"/>
</dbReference>
<dbReference type="PANTHER" id="PTHR46361">
    <property type="entry name" value="ELECTRON CARRIER/ PROTEIN DISULFIDE OXIDOREDUCTASE"/>
    <property type="match status" value="1"/>
</dbReference>
<dbReference type="Proteomes" id="UP001146793">
    <property type="component" value="Unassembled WGS sequence"/>
</dbReference>
<dbReference type="PANTHER" id="PTHR46361:SF3">
    <property type="entry name" value="ELECTRON CARRIER_ PROTEIN DISULFIDE OXIDOREDUCTASE"/>
    <property type="match status" value="1"/>
</dbReference>
<comment type="caution">
    <text evidence="4">The sequence shown here is derived from an EMBL/GenBank/DDBJ whole genome shotgun (WGS) entry which is preliminary data.</text>
</comment>
<sequence length="831" mass="98650">MTHLLFNVSSERKSYENFGSITQNILSENMAKVFQQIKNPQLSYELAKKTKKINSSLKKLATRIKEFENQSQQIGNIYQQKKKVKDSFLFLNQIKIGKANDKKSLTIYTNQSQVRDPKNVKKIKKKNKKIRYLKESIQEIENKQYDETKNERIEAIQSNLRIGVNENNRVRDYLNRKKSENNETEEKVNQIRKTQKEGSSKTLILKNKKEQISELQTVIKRKQFDHKKLIKIFETKSNVSTKEKLEAYKLQVESKKQEAKRLESELHELQQKYGKTLNTNFDDSISSMSESDRFFDVKTPRGVRRSKSTLYSEDERWKEPELTELSSSANDESEKIPSSKDSIHKIQTDEQKSDLEEIKIDPKIEVQPKQNLEEENEKEKKEEKENENNTTEEKKKKKQNEKIDIKDIQTLLTIPAGVEYFKEYLVQGMSHENLLFYLDVKNFKNIFHKHKNIYQVAKNIYKKYIKNESIFEVNIDYNSRETIEQLIKEKKISYDMFNHAQEIVLNHMDHNEFNPFKKSKIYKILIKQLKTHSHSDFDIKTKKAILVTKTNETQILNTEFHFQGKARKTIQVSEELMESMIFILNSQYSVSTKTIELNLISKSLSFNRFVAGTTELQRINVATLTHYEKVACFINIYNTLLFHIAILYGLPTQLNELKFFNDFKYNIGGHFFSLNDIRNGVLRNNKDRRNNPYFKKDDSRREYCLKKKFNPKIHFCLNNFNYSAMIIQTVYQHKIKKFISHLTKSSLSKQIFLQKKKLFLPKLFQEYAIDFGNSKSNVLKWIHRNLDLKRTKKKMHFNETTTVKFYKNNINMTHFIFNKKSQMVKKFADFN</sequence>
<dbReference type="PRINTS" id="PR01301">
    <property type="entry name" value="RGSPROTEIN"/>
</dbReference>
<evidence type="ECO:0000256" key="2">
    <source>
        <dbReference type="SAM" id="MobiDB-lite"/>
    </source>
</evidence>
<feature type="domain" description="RGS" evidence="3">
    <location>
        <begin position="407"/>
        <end position="526"/>
    </location>
</feature>
<accession>A0AAV8AHS6</accession>
<dbReference type="InterPro" id="IPR044926">
    <property type="entry name" value="RGS_subdomain_2"/>
</dbReference>
<dbReference type="InterPro" id="IPR006869">
    <property type="entry name" value="DUF547"/>
</dbReference>
<dbReference type="SUPFAM" id="SSF48097">
    <property type="entry name" value="Regulator of G-protein signaling, RGS"/>
    <property type="match status" value="1"/>
</dbReference>
<feature type="compositionally biased region" description="Basic and acidic residues" evidence="2">
    <location>
        <begin position="377"/>
        <end position="400"/>
    </location>
</feature>
<reference evidence="4" key="1">
    <citation type="submission" date="2022-08" db="EMBL/GenBank/DDBJ databases">
        <title>Novel sulphate-reducing endosymbionts in the free-living metamonad Anaeramoeba.</title>
        <authorList>
            <person name="Jerlstrom-Hultqvist J."/>
            <person name="Cepicka I."/>
            <person name="Gallot-Lavallee L."/>
            <person name="Salas-Leiva D."/>
            <person name="Curtis B.A."/>
            <person name="Zahonova K."/>
            <person name="Pipaliya S."/>
            <person name="Dacks J."/>
            <person name="Roger A.J."/>
        </authorList>
    </citation>
    <scope>NUCLEOTIDE SEQUENCE</scope>
    <source>
        <strain evidence="4">Busselton2</strain>
    </source>
</reference>
<feature type="compositionally biased region" description="Basic and acidic residues" evidence="2">
    <location>
        <begin position="177"/>
        <end position="199"/>
    </location>
</feature>
<dbReference type="AlphaFoldDB" id="A0AAV8AHS6"/>
<feature type="coiled-coil region" evidence="1">
    <location>
        <begin position="238"/>
        <end position="279"/>
    </location>
</feature>
<proteinExistence type="predicted"/>
<dbReference type="SMART" id="SM00315">
    <property type="entry name" value="RGS"/>
    <property type="match status" value="1"/>
</dbReference>
<gene>
    <name evidence="4" type="ORF">M0812_03503</name>
</gene>
<organism evidence="4 5">
    <name type="scientific">Anaeramoeba flamelloides</name>
    <dbReference type="NCBI Taxonomy" id="1746091"/>
    <lineage>
        <taxon>Eukaryota</taxon>
        <taxon>Metamonada</taxon>
        <taxon>Anaeramoebidae</taxon>
        <taxon>Anaeramoeba</taxon>
    </lineage>
</organism>
<evidence type="ECO:0000256" key="1">
    <source>
        <dbReference type="SAM" id="Coils"/>
    </source>
</evidence>
<keyword evidence="1" id="KW-0175">Coiled coil</keyword>
<feature type="region of interest" description="Disordered" evidence="2">
    <location>
        <begin position="177"/>
        <end position="200"/>
    </location>
</feature>